<dbReference type="Proteomes" id="UP001601521">
    <property type="component" value="Unassembled WGS sequence"/>
</dbReference>
<evidence type="ECO:0008006" key="3">
    <source>
        <dbReference type="Google" id="ProtNLM"/>
    </source>
</evidence>
<evidence type="ECO:0000313" key="2">
    <source>
        <dbReference type="Proteomes" id="UP001601521"/>
    </source>
</evidence>
<proteinExistence type="predicted"/>
<dbReference type="PROSITE" id="PS51257">
    <property type="entry name" value="PROKAR_LIPOPROTEIN"/>
    <property type="match status" value="1"/>
</dbReference>
<evidence type="ECO:0000313" key="1">
    <source>
        <dbReference type="EMBL" id="MFF0458418.1"/>
    </source>
</evidence>
<organism evidence="1 2">
    <name type="scientific">Nocardia africana</name>
    <dbReference type="NCBI Taxonomy" id="134964"/>
    <lineage>
        <taxon>Bacteria</taxon>
        <taxon>Bacillati</taxon>
        <taxon>Actinomycetota</taxon>
        <taxon>Actinomycetes</taxon>
        <taxon>Mycobacteriales</taxon>
        <taxon>Nocardiaceae</taxon>
        <taxon>Nocardia</taxon>
    </lineage>
</organism>
<sequence length="184" mass="19433">MTTRPIATLLTAMAGTCLLTACTEHPSRGRPPDENGCAGARFEAPFTAVDPCSAESVMSAALQTMFTYRPADGVDPRHAFDAAMPLLDPDFARSGAPAAIALAPVTPDMWQHWRGQHVTVTATARVTADDHPPDTASRAARVVTVSMQPSDTTPALRLVVFAVAHRTQTSAGGRWLLANVQVAS</sequence>
<dbReference type="EMBL" id="JBIALX010000027">
    <property type="protein sequence ID" value="MFF0458418.1"/>
    <property type="molecule type" value="Genomic_DNA"/>
</dbReference>
<reference evidence="1 2" key="1">
    <citation type="submission" date="2024-10" db="EMBL/GenBank/DDBJ databases">
        <title>The Natural Products Discovery Center: Release of the First 8490 Sequenced Strains for Exploring Actinobacteria Biosynthetic Diversity.</title>
        <authorList>
            <person name="Kalkreuter E."/>
            <person name="Kautsar S.A."/>
            <person name="Yang D."/>
            <person name="Bader C.D."/>
            <person name="Teijaro C.N."/>
            <person name="Fluegel L."/>
            <person name="Davis C.M."/>
            <person name="Simpson J.R."/>
            <person name="Lauterbach L."/>
            <person name="Steele A.D."/>
            <person name="Gui C."/>
            <person name="Meng S."/>
            <person name="Li G."/>
            <person name="Viehrig K."/>
            <person name="Ye F."/>
            <person name="Su P."/>
            <person name="Kiefer A.F."/>
            <person name="Nichols A."/>
            <person name="Cepeda A.J."/>
            <person name="Yan W."/>
            <person name="Fan B."/>
            <person name="Jiang Y."/>
            <person name="Adhikari A."/>
            <person name="Zheng C.-J."/>
            <person name="Schuster L."/>
            <person name="Cowan T.M."/>
            <person name="Smanski M.J."/>
            <person name="Chevrette M.G."/>
            <person name="De Carvalho L.P.S."/>
            <person name="Shen B."/>
        </authorList>
    </citation>
    <scope>NUCLEOTIDE SEQUENCE [LARGE SCALE GENOMIC DNA]</scope>
    <source>
        <strain evidence="1 2">NPDC004550</strain>
    </source>
</reference>
<protein>
    <recommendedName>
        <fullName evidence="3">Lipoprotein</fullName>
    </recommendedName>
</protein>
<keyword evidence="2" id="KW-1185">Reference proteome</keyword>
<gene>
    <name evidence="1" type="ORF">ACFYTH_34135</name>
</gene>
<accession>A0ABW6NTP6</accession>
<comment type="caution">
    <text evidence="1">The sequence shown here is derived from an EMBL/GenBank/DDBJ whole genome shotgun (WGS) entry which is preliminary data.</text>
</comment>
<dbReference type="RefSeq" id="WP_387255981.1">
    <property type="nucleotide sequence ID" value="NZ_JBIALX010000027.1"/>
</dbReference>
<name>A0ABW6NTP6_9NOCA</name>